<dbReference type="GO" id="GO:0015031">
    <property type="term" value="P:protein transport"/>
    <property type="evidence" value="ECO:0007669"/>
    <property type="project" value="UniProtKB-KW"/>
</dbReference>
<protein>
    <submittedName>
        <fullName evidence="12">Energy transducer TonB</fullName>
    </submittedName>
</protein>
<proteinExistence type="inferred from homology"/>
<dbReference type="GO" id="GO:0031992">
    <property type="term" value="F:energy transducer activity"/>
    <property type="evidence" value="ECO:0007669"/>
    <property type="project" value="InterPro"/>
</dbReference>
<keyword evidence="9 10" id="KW-0472">Membrane</keyword>
<keyword evidence="7" id="KW-0653">Protein transport</keyword>
<dbReference type="RefSeq" id="WP_201432448.1">
    <property type="nucleotide sequence ID" value="NZ_JAEQBW010000010.1"/>
</dbReference>
<dbReference type="AlphaFoldDB" id="A0A934X1H6"/>
<feature type="domain" description="TonB C-terminal" evidence="11">
    <location>
        <begin position="139"/>
        <end position="229"/>
    </location>
</feature>
<dbReference type="Gene3D" id="3.30.1150.10">
    <property type="match status" value="1"/>
</dbReference>
<dbReference type="InterPro" id="IPR037682">
    <property type="entry name" value="TonB_C"/>
</dbReference>
<keyword evidence="6 10" id="KW-0812">Transmembrane</keyword>
<evidence type="ECO:0000256" key="9">
    <source>
        <dbReference type="ARBA" id="ARBA00023136"/>
    </source>
</evidence>
<keyword evidence="3" id="KW-0813">Transport</keyword>
<dbReference type="GO" id="GO:0015891">
    <property type="term" value="P:siderophore transport"/>
    <property type="evidence" value="ECO:0007669"/>
    <property type="project" value="InterPro"/>
</dbReference>
<evidence type="ECO:0000313" key="13">
    <source>
        <dbReference type="Proteomes" id="UP000611723"/>
    </source>
</evidence>
<evidence type="ECO:0000256" key="1">
    <source>
        <dbReference type="ARBA" id="ARBA00004383"/>
    </source>
</evidence>
<dbReference type="GO" id="GO:0030288">
    <property type="term" value="C:outer membrane-bounded periplasmic space"/>
    <property type="evidence" value="ECO:0007669"/>
    <property type="project" value="InterPro"/>
</dbReference>
<dbReference type="Pfam" id="PF03544">
    <property type="entry name" value="TonB_C"/>
    <property type="match status" value="1"/>
</dbReference>
<dbReference type="EMBL" id="JAEQBW010000010">
    <property type="protein sequence ID" value="MBK6266762.1"/>
    <property type="molecule type" value="Genomic_DNA"/>
</dbReference>
<accession>A0A934X1H6</accession>
<dbReference type="SUPFAM" id="SSF74653">
    <property type="entry name" value="TolA/TonB C-terminal domain"/>
    <property type="match status" value="1"/>
</dbReference>
<gene>
    <name evidence="12" type="ORF">JKA74_17085</name>
</gene>
<keyword evidence="8 10" id="KW-1133">Transmembrane helix</keyword>
<keyword evidence="4" id="KW-1003">Cell membrane</keyword>
<evidence type="ECO:0000256" key="2">
    <source>
        <dbReference type="ARBA" id="ARBA00006555"/>
    </source>
</evidence>
<feature type="transmembrane region" description="Helical" evidence="10">
    <location>
        <begin position="12"/>
        <end position="34"/>
    </location>
</feature>
<dbReference type="PRINTS" id="PR01374">
    <property type="entry name" value="TONBPROTEIN"/>
</dbReference>
<dbReference type="NCBIfam" id="TIGR01352">
    <property type="entry name" value="tonB_Cterm"/>
    <property type="match status" value="1"/>
</dbReference>
<dbReference type="GO" id="GO:0055085">
    <property type="term" value="P:transmembrane transport"/>
    <property type="evidence" value="ECO:0007669"/>
    <property type="project" value="InterPro"/>
</dbReference>
<reference evidence="12" key="1">
    <citation type="submission" date="2021-01" db="EMBL/GenBank/DDBJ databases">
        <title>Marivirga aurantiaca sp. nov., isolated from intertidal surface sediments.</title>
        <authorList>
            <person name="Zhang M."/>
        </authorList>
    </citation>
    <scope>NUCLEOTIDE SEQUENCE</scope>
    <source>
        <strain evidence="12">S37H4</strain>
    </source>
</reference>
<dbReference type="PANTHER" id="PTHR33446">
    <property type="entry name" value="PROTEIN TONB-RELATED"/>
    <property type="match status" value="1"/>
</dbReference>
<organism evidence="12 13">
    <name type="scientific">Marivirga aurantiaca</name>
    <dbReference type="NCBI Taxonomy" id="2802615"/>
    <lineage>
        <taxon>Bacteria</taxon>
        <taxon>Pseudomonadati</taxon>
        <taxon>Bacteroidota</taxon>
        <taxon>Cytophagia</taxon>
        <taxon>Cytophagales</taxon>
        <taxon>Marivirgaceae</taxon>
        <taxon>Marivirga</taxon>
    </lineage>
</organism>
<name>A0A934X1H6_9BACT</name>
<evidence type="ECO:0000256" key="7">
    <source>
        <dbReference type="ARBA" id="ARBA00022927"/>
    </source>
</evidence>
<dbReference type="PANTHER" id="PTHR33446:SF2">
    <property type="entry name" value="PROTEIN TONB"/>
    <property type="match status" value="1"/>
</dbReference>
<dbReference type="Proteomes" id="UP000611723">
    <property type="component" value="Unassembled WGS sequence"/>
</dbReference>
<evidence type="ECO:0000256" key="5">
    <source>
        <dbReference type="ARBA" id="ARBA00022519"/>
    </source>
</evidence>
<evidence type="ECO:0000256" key="3">
    <source>
        <dbReference type="ARBA" id="ARBA00022448"/>
    </source>
</evidence>
<dbReference type="InterPro" id="IPR003538">
    <property type="entry name" value="TonB"/>
</dbReference>
<evidence type="ECO:0000259" key="11">
    <source>
        <dbReference type="PROSITE" id="PS52015"/>
    </source>
</evidence>
<evidence type="ECO:0000256" key="10">
    <source>
        <dbReference type="SAM" id="Phobius"/>
    </source>
</evidence>
<comment type="subcellular location">
    <subcellularLocation>
        <location evidence="1">Cell inner membrane</location>
        <topology evidence="1">Single-pass membrane protein</topology>
        <orientation evidence="1">Periplasmic side</orientation>
    </subcellularLocation>
</comment>
<sequence length="229" mass="26046">MENSKNATRSLYAKGPLFFNIGLIISISLCFIAFEYKVYIADEETVKLPEDPGMIFIVEEVKPTIQPPKPKPFIPIKKKTIPKIVDKKEEPVKKEDKPVEIDLSDMDEFTENDAPTIEDVEAPPVDPWALEVQPEYINNGLDGFYKYLANEINYPRKEQRMGIDGKVYLTFIIEKDGSLTDIKVLKGVSEGLDQEAIRVLESSPEWSPGKQRGQAVRVRMTIPINFQLN</sequence>
<dbReference type="PROSITE" id="PS52015">
    <property type="entry name" value="TONB_CTD"/>
    <property type="match status" value="1"/>
</dbReference>
<dbReference type="GO" id="GO:0098797">
    <property type="term" value="C:plasma membrane protein complex"/>
    <property type="evidence" value="ECO:0007669"/>
    <property type="project" value="TreeGrafter"/>
</dbReference>
<keyword evidence="5" id="KW-0997">Cell inner membrane</keyword>
<evidence type="ECO:0000313" key="12">
    <source>
        <dbReference type="EMBL" id="MBK6266762.1"/>
    </source>
</evidence>
<evidence type="ECO:0000256" key="6">
    <source>
        <dbReference type="ARBA" id="ARBA00022692"/>
    </source>
</evidence>
<evidence type="ECO:0000256" key="4">
    <source>
        <dbReference type="ARBA" id="ARBA00022475"/>
    </source>
</evidence>
<comment type="similarity">
    <text evidence="2">Belongs to the TonB family.</text>
</comment>
<dbReference type="InterPro" id="IPR006260">
    <property type="entry name" value="TonB/TolA_C"/>
</dbReference>
<dbReference type="InterPro" id="IPR051045">
    <property type="entry name" value="TonB-dependent_transducer"/>
</dbReference>
<comment type="caution">
    <text evidence="12">The sequence shown here is derived from an EMBL/GenBank/DDBJ whole genome shotgun (WGS) entry which is preliminary data.</text>
</comment>
<keyword evidence="13" id="KW-1185">Reference proteome</keyword>
<evidence type="ECO:0000256" key="8">
    <source>
        <dbReference type="ARBA" id="ARBA00022989"/>
    </source>
</evidence>